<sequence length="156" mass="17037">MGLEMNHESKSENLSCAIRGGKSLSVLAAALLATLVASGTAVAEQSPSRPGGPAAPASESETQTHPAEPASLRTKESLPRISKFEARQFRHACQERANERGLKGGDRESFLTRCFFGRRAQKGVRRECKKQGAAKGLDKTALRDFVRECVREQRNR</sequence>
<dbReference type="AlphaFoldDB" id="A0A6B8K957"/>
<dbReference type="Proteomes" id="UP000309061">
    <property type="component" value="Chromosome"/>
</dbReference>
<evidence type="ECO:0000256" key="2">
    <source>
        <dbReference type="SAM" id="SignalP"/>
    </source>
</evidence>
<dbReference type="KEGG" id="mhey:H2LOC_002325"/>
<proteinExistence type="predicted"/>
<evidence type="ECO:0008006" key="5">
    <source>
        <dbReference type="Google" id="ProtNLM"/>
    </source>
</evidence>
<feature type="compositionally biased region" description="Low complexity" evidence="1">
    <location>
        <begin position="42"/>
        <end position="61"/>
    </location>
</feature>
<gene>
    <name evidence="3" type="ORF">H2LOC_002325</name>
</gene>
<feature type="signal peptide" evidence="2">
    <location>
        <begin position="1"/>
        <end position="43"/>
    </location>
</feature>
<evidence type="ECO:0000256" key="1">
    <source>
        <dbReference type="SAM" id="MobiDB-lite"/>
    </source>
</evidence>
<evidence type="ECO:0000313" key="4">
    <source>
        <dbReference type="Proteomes" id="UP000309061"/>
    </source>
</evidence>
<name>A0A6B8K957_9HYPH</name>
<accession>A0A6B8K957</accession>
<feature type="chain" id="PRO_5025612760" description="PsiF repeat-containing protein" evidence="2">
    <location>
        <begin position="44"/>
        <end position="156"/>
    </location>
</feature>
<feature type="region of interest" description="Disordered" evidence="1">
    <location>
        <begin position="42"/>
        <end position="79"/>
    </location>
</feature>
<organism evidence="3 4">
    <name type="scientific">Methylocystis heyeri</name>
    <dbReference type="NCBI Taxonomy" id="391905"/>
    <lineage>
        <taxon>Bacteria</taxon>
        <taxon>Pseudomonadati</taxon>
        <taxon>Pseudomonadota</taxon>
        <taxon>Alphaproteobacteria</taxon>
        <taxon>Hyphomicrobiales</taxon>
        <taxon>Methylocystaceae</taxon>
        <taxon>Methylocystis</taxon>
    </lineage>
</organism>
<reference evidence="3 4" key="1">
    <citation type="submission" date="2019-11" db="EMBL/GenBank/DDBJ databases">
        <title>The genome sequence of Methylocystis heyeri.</title>
        <authorList>
            <person name="Oshkin I.Y."/>
            <person name="Miroshnikov K."/>
            <person name="Dedysh S.N."/>
        </authorList>
    </citation>
    <scope>NUCLEOTIDE SEQUENCE [LARGE SCALE GENOMIC DNA]</scope>
    <source>
        <strain evidence="3 4">H2</strain>
    </source>
</reference>
<dbReference type="EMBL" id="CP046052">
    <property type="protein sequence ID" value="QGM44616.1"/>
    <property type="molecule type" value="Genomic_DNA"/>
</dbReference>
<dbReference type="OrthoDB" id="8455755at2"/>
<keyword evidence="4" id="KW-1185">Reference proteome</keyword>
<evidence type="ECO:0000313" key="3">
    <source>
        <dbReference type="EMBL" id="QGM44616.1"/>
    </source>
</evidence>
<dbReference type="RefSeq" id="WP_136494914.1">
    <property type="nucleotide sequence ID" value="NZ_CP046052.1"/>
</dbReference>
<keyword evidence="2" id="KW-0732">Signal</keyword>
<protein>
    <recommendedName>
        <fullName evidence="5">PsiF repeat-containing protein</fullName>
    </recommendedName>
</protein>